<feature type="transmembrane region" description="Helical" evidence="1">
    <location>
        <begin position="48"/>
        <end position="81"/>
    </location>
</feature>
<evidence type="ECO:0000256" key="1">
    <source>
        <dbReference type="SAM" id="Phobius"/>
    </source>
</evidence>
<name>A0A853KDP8_9BACL</name>
<keyword evidence="1" id="KW-0472">Membrane</keyword>
<keyword evidence="1" id="KW-1133">Transmembrane helix</keyword>
<evidence type="ECO:0000313" key="2">
    <source>
        <dbReference type="EMBL" id="OAG95156.1"/>
    </source>
</evidence>
<reference evidence="2 3" key="1">
    <citation type="submission" date="2016-02" db="EMBL/GenBank/DDBJ databases">
        <title>Draft genome sequence of Acidibacillus ferrooxidans SLC66.</title>
        <authorList>
            <person name="Oliveira G."/>
            <person name="Nancucheo I."/>
            <person name="Dall'Agnol H."/>
            <person name="Johnson B."/>
            <person name="Oliveira R."/>
            <person name="Nunes G.L."/>
            <person name="Tzotzos G."/>
            <person name="Orellana S.C."/>
            <person name="Salim A.C."/>
            <person name="Araujo F.M."/>
        </authorList>
    </citation>
    <scope>NUCLEOTIDE SEQUENCE [LARGE SCALE GENOMIC DNA]</scope>
    <source>
        <strain evidence="2 3">SLC66</strain>
    </source>
</reference>
<dbReference type="AlphaFoldDB" id="A0A853KDP8"/>
<proteinExistence type="predicted"/>
<dbReference type="OrthoDB" id="2375563at2"/>
<evidence type="ECO:0000313" key="3">
    <source>
        <dbReference type="Proteomes" id="UP000077421"/>
    </source>
</evidence>
<feature type="transmembrane region" description="Helical" evidence="1">
    <location>
        <begin position="93"/>
        <end position="111"/>
    </location>
</feature>
<organism evidence="2 3">
    <name type="scientific">Ferroacidibacillus organovorans</name>
    <dbReference type="NCBI Taxonomy" id="1765683"/>
    <lineage>
        <taxon>Bacteria</taxon>
        <taxon>Bacillati</taxon>
        <taxon>Bacillota</taxon>
        <taxon>Bacilli</taxon>
        <taxon>Bacillales</taxon>
        <taxon>Alicyclobacillaceae</taxon>
        <taxon>Ferroacidibacillus</taxon>
    </lineage>
</organism>
<dbReference type="RefSeq" id="WP_067560842.1">
    <property type="nucleotide sequence ID" value="NZ_LSUQ01000003.1"/>
</dbReference>
<evidence type="ECO:0008006" key="4">
    <source>
        <dbReference type="Google" id="ProtNLM"/>
    </source>
</evidence>
<sequence>MKPWVKRARSAQDEWDYQFVTWVSRHVDFFLALTCTTELFYGIARSQYSLVISIVLVGAISFFVGLVESIAITLLMLLFVFFHNVLVYHTLNVPFLVAASAGWLCVSWLGFHHREEQKNQKKRLLSVEWGHDQTASVLPWAVSNEIRTSLAAVRFLLFPLQSEEIIDDSAREMPIAKATHELQRLENLFMDYEEIIQEKTIHHGKVNQSSRKV</sequence>
<protein>
    <recommendedName>
        <fullName evidence="4">Histidine kinase</fullName>
    </recommendedName>
</protein>
<dbReference type="Proteomes" id="UP000077421">
    <property type="component" value="Unassembled WGS sequence"/>
</dbReference>
<gene>
    <name evidence="2" type="ORF">AYW79_01575</name>
</gene>
<accession>A0A853KDP8</accession>
<comment type="caution">
    <text evidence="2">The sequence shown here is derived from an EMBL/GenBank/DDBJ whole genome shotgun (WGS) entry which is preliminary data.</text>
</comment>
<keyword evidence="1" id="KW-0812">Transmembrane</keyword>
<dbReference type="EMBL" id="LSUQ01000003">
    <property type="protein sequence ID" value="OAG95156.1"/>
    <property type="molecule type" value="Genomic_DNA"/>
</dbReference>